<evidence type="ECO:0000313" key="2">
    <source>
        <dbReference type="Proteomes" id="UP000486601"/>
    </source>
</evidence>
<dbReference type="AlphaFoldDB" id="A0A7X5P7T6"/>
<organism evidence="1 2">
    <name type="scientific">Clostridium sporogenes</name>
    <dbReference type="NCBI Taxonomy" id="1509"/>
    <lineage>
        <taxon>Bacteria</taxon>
        <taxon>Bacillati</taxon>
        <taxon>Bacillota</taxon>
        <taxon>Clostridia</taxon>
        <taxon>Eubacteriales</taxon>
        <taxon>Clostridiaceae</taxon>
        <taxon>Clostridium</taxon>
    </lineage>
</organism>
<protein>
    <submittedName>
        <fullName evidence="1">Uncharacterized protein</fullName>
    </submittedName>
</protein>
<sequence>MMKKITEIEAKNLAEENKQNGCVIEYIGVEDVPYKHAAQEYKVFPDELKNKKVYSFHELDKYGAASSQYYIDFEGNVYRDTLPINNQCVKIK</sequence>
<comment type="caution">
    <text evidence="1">The sequence shown here is derived from an EMBL/GenBank/DDBJ whole genome shotgun (WGS) entry which is preliminary data.</text>
</comment>
<name>A0A7X5P7T6_CLOSG</name>
<accession>A0A7X5P7T6</accession>
<gene>
    <name evidence="1" type="ORF">FDF70_02795</name>
</gene>
<evidence type="ECO:0000313" key="1">
    <source>
        <dbReference type="EMBL" id="NFR60444.1"/>
    </source>
</evidence>
<reference evidence="1 2" key="1">
    <citation type="submission" date="2019-04" db="EMBL/GenBank/DDBJ databases">
        <title>Genome sequencing of Clostridium botulinum Groups I-IV and Clostridium butyricum.</title>
        <authorList>
            <person name="Brunt J."/>
            <person name="Van Vliet A.H.M."/>
            <person name="Stringer S.C."/>
            <person name="Carter A.T."/>
            <person name="Peck M.W."/>
        </authorList>
    </citation>
    <scope>NUCLEOTIDE SEQUENCE [LARGE SCALE GENOMIC DNA]</scope>
    <source>
        <strain evidence="1 2">IFR 18/108</strain>
    </source>
</reference>
<dbReference type="EMBL" id="SXCS01000001">
    <property type="protein sequence ID" value="NFR60444.1"/>
    <property type="molecule type" value="Genomic_DNA"/>
</dbReference>
<dbReference type="Proteomes" id="UP000486601">
    <property type="component" value="Unassembled WGS sequence"/>
</dbReference>
<proteinExistence type="predicted"/>